<evidence type="ECO:0000256" key="1">
    <source>
        <dbReference type="SAM" id="MobiDB-lite"/>
    </source>
</evidence>
<dbReference type="AlphaFoldDB" id="A2WX98"/>
<protein>
    <submittedName>
        <fullName evidence="2">Uncharacterized protein</fullName>
    </submittedName>
</protein>
<dbReference type="HOGENOM" id="CLU_1799644_0_0_1"/>
<feature type="compositionally biased region" description="Polar residues" evidence="1">
    <location>
        <begin position="32"/>
        <end position="45"/>
    </location>
</feature>
<sequence>MDNLAQKEAFLKFFAEQLLHYLNKNREVATTPIPNQTRVGDSMQNEGRRPLGRSSRIPAWGSEVSGGGKRRDRRGAMKRQGPRGLSAPDLMTKVDGSGGGRRGLFGAPVEGRRGSGTGGALGLVDEGDGGGEHNQQMVGDREKR</sequence>
<proteinExistence type="predicted"/>
<gene>
    <name evidence="2" type="ORF">OsI_04542</name>
</gene>
<keyword evidence="3" id="KW-1185">Reference proteome</keyword>
<evidence type="ECO:0000313" key="2">
    <source>
        <dbReference type="EMBL" id="EAY76594.1"/>
    </source>
</evidence>
<feature type="compositionally biased region" description="Basic residues" evidence="1">
    <location>
        <begin position="68"/>
        <end position="81"/>
    </location>
</feature>
<feature type="region of interest" description="Disordered" evidence="1">
    <location>
        <begin position="32"/>
        <end position="144"/>
    </location>
</feature>
<reference evidence="2 3" key="1">
    <citation type="journal article" date="2005" name="PLoS Biol.">
        <title>The genomes of Oryza sativa: a history of duplications.</title>
        <authorList>
            <person name="Yu J."/>
            <person name="Wang J."/>
            <person name="Lin W."/>
            <person name="Li S."/>
            <person name="Li H."/>
            <person name="Zhou J."/>
            <person name="Ni P."/>
            <person name="Dong W."/>
            <person name="Hu S."/>
            <person name="Zeng C."/>
            <person name="Zhang J."/>
            <person name="Zhang Y."/>
            <person name="Li R."/>
            <person name="Xu Z."/>
            <person name="Li S."/>
            <person name="Li X."/>
            <person name="Zheng H."/>
            <person name="Cong L."/>
            <person name="Lin L."/>
            <person name="Yin J."/>
            <person name="Geng J."/>
            <person name="Li G."/>
            <person name="Shi J."/>
            <person name="Liu J."/>
            <person name="Lv H."/>
            <person name="Li J."/>
            <person name="Wang J."/>
            <person name="Deng Y."/>
            <person name="Ran L."/>
            <person name="Shi X."/>
            <person name="Wang X."/>
            <person name="Wu Q."/>
            <person name="Li C."/>
            <person name="Ren X."/>
            <person name="Wang J."/>
            <person name="Wang X."/>
            <person name="Li D."/>
            <person name="Liu D."/>
            <person name="Zhang X."/>
            <person name="Ji Z."/>
            <person name="Zhao W."/>
            <person name="Sun Y."/>
            <person name="Zhang Z."/>
            <person name="Bao J."/>
            <person name="Han Y."/>
            <person name="Dong L."/>
            <person name="Ji J."/>
            <person name="Chen P."/>
            <person name="Wu S."/>
            <person name="Liu J."/>
            <person name="Xiao Y."/>
            <person name="Bu D."/>
            <person name="Tan J."/>
            <person name="Yang L."/>
            <person name="Ye C."/>
            <person name="Zhang J."/>
            <person name="Xu J."/>
            <person name="Zhou Y."/>
            <person name="Yu Y."/>
            <person name="Zhang B."/>
            <person name="Zhuang S."/>
            <person name="Wei H."/>
            <person name="Liu B."/>
            <person name="Lei M."/>
            <person name="Yu H."/>
            <person name="Li Y."/>
            <person name="Xu H."/>
            <person name="Wei S."/>
            <person name="He X."/>
            <person name="Fang L."/>
            <person name="Zhang Z."/>
            <person name="Zhang Y."/>
            <person name="Huang X."/>
            <person name="Su Z."/>
            <person name="Tong W."/>
            <person name="Li J."/>
            <person name="Tong Z."/>
            <person name="Li S."/>
            <person name="Ye J."/>
            <person name="Wang L."/>
            <person name="Fang L."/>
            <person name="Lei T."/>
            <person name="Chen C."/>
            <person name="Chen H."/>
            <person name="Xu Z."/>
            <person name="Li H."/>
            <person name="Huang H."/>
            <person name="Zhang F."/>
            <person name="Xu H."/>
            <person name="Li N."/>
            <person name="Zhao C."/>
            <person name="Li S."/>
            <person name="Dong L."/>
            <person name="Huang Y."/>
            <person name="Li L."/>
            <person name="Xi Y."/>
            <person name="Qi Q."/>
            <person name="Li W."/>
            <person name="Zhang B."/>
            <person name="Hu W."/>
            <person name="Zhang Y."/>
            <person name="Tian X."/>
            <person name="Jiao Y."/>
            <person name="Liang X."/>
            <person name="Jin J."/>
            <person name="Gao L."/>
            <person name="Zheng W."/>
            <person name="Hao B."/>
            <person name="Liu S."/>
            <person name="Wang W."/>
            <person name="Yuan L."/>
            <person name="Cao M."/>
            <person name="McDermott J."/>
            <person name="Samudrala R."/>
            <person name="Wang J."/>
            <person name="Wong G.K."/>
            <person name="Yang H."/>
        </authorList>
    </citation>
    <scope>NUCLEOTIDE SEQUENCE [LARGE SCALE GENOMIC DNA]</scope>
    <source>
        <strain evidence="3">cv. 93-11</strain>
    </source>
</reference>
<dbReference type="Gramene" id="BGIOSGA004857-TA">
    <property type="protein sequence ID" value="BGIOSGA004857-PA"/>
    <property type="gene ID" value="BGIOSGA004857"/>
</dbReference>
<dbReference type="EMBL" id="CM000126">
    <property type="protein sequence ID" value="EAY76594.1"/>
    <property type="molecule type" value="Genomic_DNA"/>
</dbReference>
<accession>A2WX98</accession>
<dbReference type="Proteomes" id="UP000007015">
    <property type="component" value="Chromosome 1"/>
</dbReference>
<evidence type="ECO:0000313" key="3">
    <source>
        <dbReference type="Proteomes" id="UP000007015"/>
    </source>
</evidence>
<organism evidence="2 3">
    <name type="scientific">Oryza sativa subsp. indica</name>
    <name type="common">Rice</name>
    <dbReference type="NCBI Taxonomy" id="39946"/>
    <lineage>
        <taxon>Eukaryota</taxon>
        <taxon>Viridiplantae</taxon>
        <taxon>Streptophyta</taxon>
        <taxon>Embryophyta</taxon>
        <taxon>Tracheophyta</taxon>
        <taxon>Spermatophyta</taxon>
        <taxon>Magnoliopsida</taxon>
        <taxon>Liliopsida</taxon>
        <taxon>Poales</taxon>
        <taxon>Poaceae</taxon>
        <taxon>BOP clade</taxon>
        <taxon>Oryzoideae</taxon>
        <taxon>Oryzeae</taxon>
        <taxon>Oryzinae</taxon>
        <taxon>Oryza</taxon>
        <taxon>Oryza sativa</taxon>
    </lineage>
</organism>
<dbReference type="OMA" id="GEHNQQM"/>
<name>A2WX98_ORYSI</name>